<feature type="compositionally biased region" description="Low complexity" evidence="2">
    <location>
        <begin position="123"/>
        <end position="142"/>
    </location>
</feature>
<dbReference type="EMBL" id="JAULSO010000017">
    <property type="protein sequence ID" value="KAK3680634.1"/>
    <property type="molecule type" value="Genomic_DNA"/>
</dbReference>
<feature type="compositionally biased region" description="Polar residues" evidence="2">
    <location>
        <begin position="251"/>
        <end position="272"/>
    </location>
</feature>
<feature type="compositionally biased region" description="Acidic residues" evidence="2">
    <location>
        <begin position="660"/>
        <end position="675"/>
    </location>
</feature>
<feature type="compositionally biased region" description="Low complexity" evidence="2">
    <location>
        <begin position="1"/>
        <end position="12"/>
    </location>
</feature>
<feature type="region of interest" description="Disordered" evidence="2">
    <location>
        <begin position="1"/>
        <end position="48"/>
    </location>
</feature>
<dbReference type="InterPro" id="IPR038609">
    <property type="entry name" value="HDA1_su2/3_sf"/>
</dbReference>
<keyword evidence="5" id="KW-1185">Reference proteome</keyword>
<feature type="region of interest" description="Disordered" evidence="2">
    <location>
        <begin position="572"/>
        <end position="605"/>
    </location>
</feature>
<feature type="compositionally biased region" description="Polar residues" evidence="2">
    <location>
        <begin position="415"/>
        <end position="433"/>
    </location>
</feature>
<evidence type="ECO:0000313" key="3">
    <source>
        <dbReference type="EMBL" id="KAK3680634.1"/>
    </source>
</evidence>
<sequence>MTAKPTKTSSKSTRSRRKATQTSPRKPTSRNTLPAPKFQDKAPDDPGDVFYEIKSIIDEKYVKKKLFYKLDWADHPETGERYPPSWARIPPTLRCTALLIEPAENVTLFAIAAWEQQKREQQESPSPESESESQSQSQSQSRPAKRGHWSLEVEVGQEDDSPPSKKAKTTGSAVVDDDDDDDDGDDDVDVDWDTFDSFPKNQGTLIVKIPAHPNFEPSDYQPVSHSRPSSQAEGEPHLGASVPSPLRHQTEPQGRVSQTTIPDSQALSDSVPSQLLSAGLPVLAPQPAEAAVATQVLGEDRTSPSSPEAPSHQPDSPSEGSQLPTGLFEGPHSNTPRGGTSAGSSTNSQSSGFLTQPDYETAIPVFQSSSPRVRDFSPRQNDSDSHSHSHEFGRIGLSSHSAHHSSQFAQVVVPPSSNTGGIRTQTQQSFGNTENEDDVVPDTVLKQARGKADLQRSSQALCELDGNVPRPASDGLRSNGLQLGGRVFHPKTPRTLAHHLFKEFGAPLYGDMGDIPKVAADGTPLSLTQRLQLLQESVFNKPKETPSQPSPAPEAVQSHDLTLSQTLEQALKSPSTGFPGTATDVTPHPMFTNPGLPSGSGSWQDLTHDAELPTLDTTYGALEYEQIPATVAPSDLTASIDHRFLPTHASLPIEDRPVFGEDDDEEVGDADPDEREVEKQHDESQEFIVTLPMAANTRAQYLNTITENQETMYEFSNAFTTSHSATPDEKLVVKMDTVFEQLLDLCDLPTYAADLPLLTPAEMMKHATGTNSKFSFVYEFLNELKDVHCRVLIISRPGHVFQYLAAVLAAADFNHAILGQGDTAEFDPNELSVILAMADQDLTAIHGNIDVVVIFDHVAREVDLPATLGYDDMPPVVLTLIATYSLEHISLQLEESGYEVEGIERKNALNLTIASAKDLLRAPEEAPEPHQAAEIFANFLKSADNIPAEHQILPDRIFDIWLNSQESLGEPHLGGDLTSTLGSRKRPIDDVGAGTPKRARILDSTQHAGNSTPVQMSHLLRATLASVPTAGTGSEQLIEVPAPQLESMAAKIAELKARLNSKTRNESTLQELAKSLESQVRSYETSMKSIQPKYSEALGDRSAFEQESKKAVDEATAAKKRLEATKAELDTVKEQQKTLEAKLTAATIALANSGIPELTKYAETEQELKAAQDKIRSLEKKNASLLNETEYSRTAYQDASNANSELRAENQELSKKVAELQKLANANLLMIHRVNAEKERDATYRQVEDLTTIIADRERELERAREELRHLKNGRRETRQGSVPRSPRTGVMSPRPGRGMGGAGSRGTSPAAGFDAATASAAAAQVPGMTFFNQPAEKVRWGHLRD</sequence>
<feature type="region of interest" description="Disordered" evidence="2">
    <location>
        <begin position="290"/>
        <end position="438"/>
    </location>
</feature>
<feature type="region of interest" description="Disordered" evidence="2">
    <location>
        <begin position="1268"/>
        <end position="1314"/>
    </location>
</feature>
<dbReference type="CDD" id="cd00024">
    <property type="entry name" value="CD_CSD"/>
    <property type="match status" value="1"/>
</dbReference>
<protein>
    <recommendedName>
        <fullName evidence="6">HDA1 complex subunit</fullName>
    </recommendedName>
</protein>
<feature type="region of interest" description="Disordered" evidence="2">
    <location>
        <begin position="116"/>
        <end position="272"/>
    </location>
</feature>
<evidence type="ECO:0008006" key="6">
    <source>
        <dbReference type="Google" id="ProtNLM"/>
    </source>
</evidence>
<dbReference type="Gene3D" id="3.40.50.12360">
    <property type="match status" value="1"/>
</dbReference>
<accession>A0AAE1CAG4</accession>
<comment type="caution">
    <text evidence="4">The sequence shown here is derived from an EMBL/GenBank/DDBJ whole genome shotgun (WGS) entry which is preliminary data.</text>
</comment>
<evidence type="ECO:0000256" key="2">
    <source>
        <dbReference type="SAM" id="MobiDB-lite"/>
    </source>
</evidence>
<name>A0AAE1CAG4_9PEZI</name>
<reference evidence="4" key="2">
    <citation type="submission" date="2023-06" db="EMBL/GenBank/DDBJ databases">
        <authorList>
            <consortium name="Lawrence Berkeley National Laboratory"/>
            <person name="Haridas S."/>
            <person name="Hensen N."/>
            <person name="Bonometti L."/>
            <person name="Westerberg I."/>
            <person name="Brannstrom I.O."/>
            <person name="Guillou S."/>
            <person name="Cros-Aarteil S."/>
            <person name="Calhoun S."/>
            <person name="Kuo A."/>
            <person name="Mondo S."/>
            <person name="Pangilinan J."/>
            <person name="Riley R."/>
            <person name="Labutti K."/>
            <person name="Andreopoulos B."/>
            <person name="Lipzen A."/>
            <person name="Chen C."/>
            <person name="Yanf M."/>
            <person name="Daum C."/>
            <person name="Ng V."/>
            <person name="Clum A."/>
            <person name="Steindorff A."/>
            <person name="Ohm R."/>
            <person name="Martin F."/>
            <person name="Silar P."/>
            <person name="Natvig D."/>
            <person name="Lalanne C."/>
            <person name="Gautier V."/>
            <person name="Ament-Velasquez S.L."/>
            <person name="Kruys A."/>
            <person name="Hutchinson M.I."/>
            <person name="Powell A.J."/>
            <person name="Barry K."/>
            <person name="Miller A.N."/>
            <person name="Grigoriev I.V."/>
            <person name="Debuchy R."/>
            <person name="Gladieux P."/>
            <person name="Thoren M.H."/>
            <person name="Johannesson H."/>
        </authorList>
    </citation>
    <scope>NUCLEOTIDE SEQUENCE</scope>
    <source>
        <strain evidence="4">CBS 314.62</strain>
    </source>
</reference>
<feature type="compositionally biased region" description="Acidic residues" evidence="2">
    <location>
        <begin position="175"/>
        <end position="194"/>
    </location>
</feature>
<feature type="region of interest" description="Disordered" evidence="2">
    <location>
        <begin position="654"/>
        <end position="684"/>
    </location>
</feature>
<feature type="compositionally biased region" description="Low complexity" evidence="2">
    <location>
        <begin position="338"/>
        <end position="352"/>
    </location>
</feature>
<feature type="compositionally biased region" description="Polar residues" evidence="2">
    <location>
        <begin position="221"/>
        <end position="232"/>
    </location>
</feature>
<feature type="compositionally biased region" description="Basic and acidic residues" evidence="2">
    <location>
        <begin position="372"/>
        <end position="393"/>
    </location>
</feature>
<proteinExistence type="predicted"/>
<evidence type="ECO:0000313" key="4">
    <source>
        <dbReference type="EMBL" id="KAK3685531.1"/>
    </source>
</evidence>
<evidence type="ECO:0000313" key="5">
    <source>
        <dbReference type="Proteomes" id="UP001270362"/>
    </source>
</evidence>
<gene>
    <name evidence="4" type="ORF">B0T22DRAFT_382286</name>
    <name evidence="3" type="ORF">B0T22DRAFT_388963</name>
</gene>
<reference evidence="4" key="1">
    <citation type="journal article" date="2023" name="Mol. Phylogenet. Evol.">
        <title>Genome-scale phylogeny and comparative genomics of the fungal order Sordariales.</title>
        <authorList>
            <person name="Hensen N."/>
            <person name="Bonometti L."/>
            <person name="Westerberg I."/>
            <person name="Brannstrom I.O."/>
            <person name="Guillou S."/>
            <person name="Cros-Aarteil S."/>
            <person name="Calhoun S."/>
            <person name="Haridas S."/>
            <person name="Kuo A."/>
            <person name="Mondo S."/>
            <person name="Pangilinan J."/>
            <person name="Riley R."/>
            <person name="LaButti K."/>
            <person name="Andreopoulos B."/>
            <person name="Lipzen A."/>
            <person name="Chen C."/>
            <person name="Yan M."/>
            <person name="Daum C."/>
            <person name="Ng V."/>
            <person name="Clum A."/>
            <person name="Steindorff A."/>
            <person name="Ohm R.A."/>
            <person name="Martin F."/>
            <person name="Silar P."/>
            <person name="Natvig D.O."/>
            <person name="Lalanne C."/>
            <person name="Gautier V."/>
            <person name="Ament-Velasquez S.L."/>
            <person name="Kruys A."/>
            <person name="Hutchinson M.I."/>
            <person name="Powell A.J."/>
            <person name="Barry K."/>
            <person name="Miller A.N."/>
            <person name="Grigoriev I.V."/>
            <person name="Debuchy R."/>
            <person name="Gladieux P."/>
            <person name="Hiltunen Thoren M."/>
            <person name="Johannesson H."/>
        </authorList>
    </citation>
    <scope>NUCLEOTIDE SEQUENCE</scope>
    <source>
        <strain evidence="4">CBS 314.62</strain>
    </source>
</reference>
<evidence type="ECO:0000256" key="1">
    <source>
        <dbReference type="SAM" id="Coils"/>
    </source>
</evidence>
<dbReference type="Proteomes" id="UP001270362">
    <property type="component" value="Unassembled WGS sequence"/>
</dbReference>
<feature type="region of interest" description="Disordered" evidence="2">
    <location>
        <begin position="975"/>
        <end position="996"/>
    </location>
</feature>
<keyword evidence="1" id="KW-0175">Coiled coil</keyword>
<organism evidence="4 5">
    <name type="scientific">Podospora appendiculata</name>
    <dbReference type="NCBI Taxonomy" id="314037"/>
    <lineage>
        <taxon>Eukaryota</taxon>
        <taxon>Fungi</taxon>
        <taxon>Dikarya</taxon>
        <taxon>Ascomycota</taxon>
        <taxon>Pezizomycotina</taxon>
        <taxon>Sordariomycetes</taxon>
        <taxon>Sordariomycetidae</taxon>
        <taxon>Sordariales</taxon>
        <taxon>Podosporaceae</taxon>
        <taxon>Podospora</taxon>
    </lineage>
</organism>
<feature type="coiled-coil region" evidence="1">
    <location>
        <begin position="1045"/>
        <end position="1072"/>
    </location>
</feature>
<dbReference type="EMBL" id="JAULSO010000003">
    <property type="protein sequence ID" value="KAK3685531.1"/>
    <property type="molecule type" value="Genomic_DNA"/>
</dbReference>
<feature type="compositionally biased region" description="Basic and acidic residues" evidence="2">
    <location>
        <begin position="1268"/>
        <end position="1279"/>
    </location>
</feature>
<feature type="compositionally biased region" description="Polar residues" evidence="2">
    <location>
        <begin position="303"/>
        <end position="324"/>
    </location>
</feature>